<dbReference type="PANTHER" id="PTHR11113">
    <property type="entry name" value="N-ACETYLGLUCOSAMINE-6-PHOSPHATE DEACETYLASE"/>
    <property type="match status" value="1"/>
</dbReference>
<evidence type="ECO:0000313" key="7">
    <source>
        <dbReference type="EMBL" id="MEI4800483.1"/>
    </source>
</evidence>
<dbReference type="Pfam" id="PF01979">
    <property type="entry name" value="Amidohydro_1"/>
    <property type="match status" value="1"/>
</dbReference>
<evidence type="ECO:0000256" key="1">
    <source>
        <dbReference type="ARBA" id="ARBA00006773"/>
    </source>
</evidence>
<dbReference type="EMBL" id="JBAWSX010000001">
    <property type="protein sequence ID" value="MEI4800483.1"/>
    <property type="molecule type" value="Genomic_DNA"/>
</dbReference>
<dbReference type="SUPFAM" id="SSF51556">
    <property type="entry name" value="Metallo-dependent hydrolases"/>
    <property type="match status" value="1"/>
</dbReference>
<comment type="catalytic activity">
    <reaction evidence="4">
        <text>adenine + H2O + H(+) = hypoxanthine + NH4(+)</text>
        <dbReference type="Rhea" id="RHEA:23688"/>
        <dbReference type="ChEBI" id="CHEBI:15377"/>
        <dbReference type="ChEBI" id="CHEBI:15378"/>
        <dbReference type="ChEBI" id="CHEBI:16708"/>
        <dbReference type="ChEBI" id="CHEBI:17368"/>
        <dbReference type="ChEBI" id="CHEBI:28938"/>
        <dbReference type="EC" id="3.5.4.2"/>
    </reaction>
</comment>
<dbReference type="EC" id="3.5.4.2" evidence="2"/>
<evidence type="ECO:0000259" key="6">
    <source>
        <dbReference type="Pfam" id="PF13382"/>
    </source>
</evidence>
<dbReference type="InterPro" id="IPR006680">
    <property type="entry name" value="Amidohydro-rel"/>
</dbReference>
<organism evidence="7 8">
    <name type="scientific">Bacillus bruguierae</name>
    <dbReference type="NCBI Taxonomy" id="3127667"/>
    <lineage>
        <taxon>Bacteria</taxon>
        <taxon>Bacillati</taxon>
        <taxon>Bacillota</taxon>
        <taxon>Bacilli</taxon>
        <taxon>Bacillales</taxon>
        <taxon>Bacillaceae</taxon>
        <taxon>Bacillus</taxon>
    </lineage>
</organism>
<dbReference type="InterPro" id="IPR011059">
    <property type="entry name" value="Metal-dep_hydrolase_composite"/>
</dbReference>
<proteinExistence type="inferred from homology"/>
<gene>
    <name evidence="7" type="ORF">WAZ07_03910</name>
</gene>
<evidence type="ECO:0000259" key="5">
    <source>
        <dbReference type="Pfam" id="PF01979"/>
    </source>
</evidence>
<sequence>MRYIERDTLWKLIEVSRGKHPATVWITGGIVFNVYTGELERKDIVLYEDRIAYVGMREPQIDEKTQIIDASSFTLVPGYIEPHAHPYQYYNPTSFGEFALSLGTTTLVNDNLIFYLNADQKGFEYLIDYSSHLPVKNYWWARMDPQSNHPDMLAKFTTERLVSLLRHKQIIQAGELTAWPAALAGDETILEGIAEARRLGKRIEGHNPGASSETLNALAALGVTACHEAINGEEVIRRLRLGMYATLRHSSIRPDLPGLIKDLQELDFDFSSASRLMLTTDGSMPPFLQHGLMDYLIKISLDNGVPFHAAYRMATLNPATYYGLDQEIGGIAPGRIADILFLEDISKPSPIKVMANGQLVATNRQLLNPFPVCDWQQLQFEPMHIEWRVQPEWLDMTAEHPEVPVIEMLNAVITKSSLEAFPLKQGIIDLEAREGYCYVSLIDQQGKWVTNGILKGFANHLDALATTYTASQDIVVIGQKKEIMIQAVNQLLAQGGGTILMEGEETLFNLELPLGGKMSKLPMHELISKTIRLVQLLKERGHQHIDPLYTMFFLTSTHLPAVRLTAEGVYSVKENVVVSSVRRIQSDYQINNVK</sequence>
<keyword evidence="3" id="KW-0378">Hydrolase</keyword>
<dbReference type="Gene3D" id="2.30.40.10">
    <property type="entry name" value="Urease, subunit C, domain 1"/>
    <property type="match status" value="1"/>
</dbReference>
<dbReference type="RefSeq" id="WP_336471374.1">
    <property type="nucleotide sequence ID" value="NZ_JBAWSX010000001.1"/>
</dbReference>
<name>A0ABU8FCR5_9BACI</name>
<keyword evidence="8" id="KW-1185">Reference proteome</keyword>
<dbReference type="Gene3D" id="3.20.20.140">
    <property type="entry name" value="Metal-dependent hydrolases"/>
    <property type="match status" value="1"/>
</dbReference>
<comment type="similarity">
    <text evidence="1">Belongs to the metallo-dependent hydrolases superfamily. Adenine deaminase family.</text>
</comment>
<reference evidence="7 8" key="1">
    <citation type="submission" date="2024-01" db="EMBL/GenBank/DDBJ databases">
        <title>Seven novel Bacillus-like species.</title>
        <authorList>
            <person name="Liu G."/>
        </authorList>
    </citation>
    <scope>NUCLEOTIDE SEQUENCE [LARGE SCALE GENOMIC DNA]</scope>
    <source>
        <strain evidence="7 8">FJAT-51639</strain>
    </source>
</reference>
<dbReference type="PANTHER" id="PTHR11113:SF6">
    <property type="entry name" value="ADENINE DEAMINASE YERA-RELATED"/>
    <property type="match status" value="1"/>
</dbReference>
<dbReference type="InterPro" id="IPR026912">
    <property type="entry name" value="Adenine_deam_C"/>
</dbReference>
<comment type="caution">
    <text evidence="7">The sequence shown here is derived from an EMBL/GenBank/DDBJ whole genome shotgun (WGS) entry which is preliminary data.</text>
</comment>
<protein>
    <recommendedName>
        <fullName evidence="2">adenine deaminase</fullName>
        <ecNumber evidence="2">3.5.4.2</ecNumber>
    </recommendedName>
</protein>
<evidence type="ECO:0000256" key="4">
    <source>
        <dbReference type="ARBA" id="ARBA00047720"/>
    </source>
</evidence>
<dbReference type="SUPFAM" id="SSF51338">
    <property type="entry name" value="Composite domain of metallo-dependent hydrolases"/>
    <property type="match status" value="1"/>
</dbReference>
<feature type="domain" description="Adenine deaminase C-terminal" evidence="6">
    <location>
        <begin position="412"/>
        <end position="574"/>
    </location>
</feature>
<evidence type="ECO:0000256" key="3">
    <source>
        <dbReference type="ARBA" id="ARBA00022801"/>
    </source>
</evidence>
<feature type="domain" description="Amidohydrolase-related" evidence="5">
    <location>
        <begin position="74"/>
        <end position="360"/>
    </location>
</feature>
<dbReference type="InterPro" id="IPR032466">
    <property type="entry name" value="Metal_Hydrolase"/>
</dbReference>
<dbReference type="Pfam" id="PF13382">
    <property type="entry name" value="Adenine_deam_C"/>
    <property type="match status" value="1"/>
</dbReference>
<evidence type="ECO:0000313" key="8">
    <source>
        <dbReference type="Proteomes" id="UP001372526"/>
    </source>
</evidence>
<evidence type="ECO:0000256" key="2">
    <source>
        <dbReference type="ARBA" id="ARBA00012782"/>
    </source>
</evidence>
<accession>A0ABU8FCR5</accession>
<dbReference type="Proteomes" id="UP001372526">
    <property type="component" value="Unassembled WGS sequence"/>
</dbReference>